<feature type="coiled-coil region" evidence="7">
    <location>
        <begin position="247"/>
        <end position="315"/>
    </location>
</feature>
<dbReference type="CDD" id="cd08049">
    <property type="entry name" value="TAF8"/>
    <property type="match status" value="1"/>
</dbReference>
<evidence type="ECO:0000256" key="3">
    <source>
        <dbReference type="ARBA" id="ARBA00017307"/>
    </source>
</evidence>
<keyword evidence="10" id="KW-1185">Reference proteome</keyword>
<evidence type="ECO:0000256" key="7">
    <source>
        <dbReference type="SAM" id="Coils"/>
    </source>
</evidence>
<evidence type="ECO:0000256" key="2">
    <source>
        <dbReference type="ARBA" id="ARBA00008767"/>
    </source>
</evidence>
<dbReference type="GeneID" id="111601713"/>
<keyword evidence="4" id="KW-0805">Transcription regulation</keyword>
<dbReference type="GO" id="GO:0046982">
    <property type="term" value="F:protein heterodimerization activity"/>
    <property type="evidence" value="ECO:0007669"/>
    <property type="project" value="InterPro"/>
</dbReference>
<dbReference type="InterPro" id="IPR037818">
    <property type="entry name" value="TAF8"/>
</dbReference>
<protein>
    <recommendedName>
        <fullName evidence="3">Transcription initiation factor TFIID subunit 8</fullName>
    </recommendedName>
</protein>
<dbReference type="Proteomes" id="UP000504633">
    <property type="component" value="Unplaced"/>
</dbReference>
<comment type="similarity">
    <text evidence="2">Belongs to the TAF8 family.</text>
</comment>
<dbReference type="PANTHER" id="PTHR46469:SF1">
    <property type="entry name" value="TRANSCRIPTION INITIATION FACTOR TFIID SUBUNIT 8"/>
    <property type="match status" value="1"/>
</dbReference>
<dbReference type="Gene3D" id="1.10.20.10">
    <property type="entry name" value="Histone, subunit A"/>
    <property type="match status" value="1"/>
</dbReference>
<gene>
    <name evidence="11" type="primary">LOC111601713</name>
</gene>
<dbReference type="Pfam" id="PF10406">
    <property type="entry name" value="TAF8_C"/>
    <property type="match status" value="1"/>
</dbReference>
<evidence type="ECO:0000259" key="9">
    <source>
        <dbReference type="Pfam" id="PF10406"/>
    </source>
</evidence>
<dbReference type="OMA" id="PCYFDVE"/>
<feature type="compositionally biased region" description="Polar residues" evidence="8">
    <location>
        <begin position="107"/>
        <end position="119"/>
    </location>
</feature>
<keyword evidence="7" id="KW-0175">Coiled coil</keyword>
<keyword evidence="6" id="KW-0539">Nucleus</keyword>
<evidence type="ECO:0000256" key="4">
    <source>
        <dbReference type="ARBA" id="ARBA00023015"/>
    </source>
</evidence>
<dbReference type="InterPro" id="IPR009072">
    <property type="entry name" value="Histone-fold"/>
</dbReference>
<evidence type="ECO:0000256" key="1">
    <source>
        <dbReference type="ARBA" id="ARBA00004123"/>
    </source>
</evidence>
<reference evidence="11" key="1">
    <citation type="submission" date="2025-08" db="UniProtKB">
        <authorList>
            <consortium name="RefSeq"/>
        </authorList>
    </citation>
    <scope>IDENTIFICATION</scope>
    <source>
        <strain evidence="11">15085-1641.00</strain>
        <tissue evidence="11">Whole body</tissue>
    </source>
</reference>
<dbReference type="AlphaFoldDB" id="A0A6J1M2S9"/>
<evidence type="ECO:0000256" key="8">
    <source>
        <dbReference type="SAM" id="MobiDB-lite"/>
    </source>
</evidence>
<dbReference type="GO" id="GO:0006367">
    <property type="term" value="P:transcription initiation at RNA polymerase II promoter"/>
    <property type="evidence" value="ECO:0007669"/>
    <property type="project" value="TreeGrafter"/>
</dbReference>
<dbReference type="CDD" id="cd00076">
    <property type="entry name" value="HFD_SF"/>
    <property type="match status" value="1"/>
</dbReference>
<evidence type="ECO:0000256" key="5">
    <source>
        <dbReference type="ARBA" id="ARBA00023163"/>
    </source>
</evidence>
<dbReference type="PANTHER" id="PTHR46469">
    <property type="entry name" value="TRANSCRIPTION INITIATION FACTOR TFIID SUBUNIT 8"/>
    <property type="match status" value="1"/>
</dbReference>
<evidence type="ECO:0000313" key="11">
    <source>
        <dbReference type="RefSeq" id="XP_023174199.2"/>
    </source>
</evidence>
<feature type="region of interest" description="Disordered" evidence="8">
    <location>
        <begin position="104"/>
        <end position="130"/>
    </location>
</feature>
<dbReference type="OrthoDB" id="2193813at2759"/>
<accession>A0A6J1M2S9</accession>
<dbReference type="InterPro" id="IPR019473">
    <property type="entry name" value="TFIID_su8_C"/>
</dbReference>
<keyword evidence="5" id="KW-0804">Transcription</keyword>
<evidence type="ECO:0000256" key="6">
    <source>
        <dbReference type="ARBA" id="ARBA00023242"/>
    </source>
</evidence>
<name>A0A6J1M2S9_DROHY</name>
<dbReference type="GO" id="GO:0005669">
    <property type="term" value="C:transcription factor TFIID complex"/>
    <property type="evidence" value="ECO:0007669"/>
    <property type="project" value="InterPro"/>
</dbReference>
<proteinExistence type="inferred from homology"/>
<dbReference type="KEGG" id="dhe:111601713"/>
<dbReference type="RefSeq" id="XP_023174199.2">
    <property type="nucleotide sequence ID" value="XM_023318431.2"/>
</dbReference>
<evidence type="ECO:0000313" key="10">
    <source>
        <dbReference type="Proteomes" id="UP000504633"/>
    </source>
</evidence>
<comment type="subcellular location">
    <subcellularLocation>
        <location evidence="1">Nucleus</location>
    </subcellularLocation>
</comment>
<organism evidence="10 11">
    <name type="scientific">Drosophila hydei</name>
    <name type="common">Fruit fly</name>
    <dbReference type="NCBI Taxonomy" id="7224"/>
    <lineage>
        <taxon>Eukaryota</taxon>
        <taxon>Metazoa</taxon>
        <taxon>Ecdysozoa</taxon>
        <taxon>Arthropoda</taxon>
        <taxon>Hexapoda</taxon>
        <taxon>Insecta</taxon>
        <taxon>Pterygota</taxon>
        <taxon>Neoptera</taxon>
        <taxon>Endopterygota</taxon>
        <taxon>Diptera</taxon>
        <taxon>Brachycera</taxon>
        <taxon>Muscomorpha</taxon>
        <taxon>Ephydroidea</taxon>
        <taxon>Drosophilidae</taxon>
        <taxon>Drosophila</taxon>
    </lineage>
</organism>
<feature type="domain" description="Transcription factor TFIID subunit 8 C-terminal" evidence="9">
    <location>
        <begin position="124"/>
        <end position="171"/>
    </location>
</feature>
<sequence length="326" mass="38060">MNPFEEILRQVVEQMLCHKECQPENQLVRDKLVYLMRYRLRDIAVTTSNAAGHAGRSTPCYFDVERTFRVLGIGVSGLREIRYSSPETQPAVVSFSPMETRDEDIHQSPQLDINQQRGTRSGRHIPKYMPPFPGLHTYRNTMMDIVTDRGYSSERERRAQLHQSAQKALNAFYLRTMPKSSLFTEPQPNTDFMVLKLPAPTKPAYVTALMPRDEVFDVDIYELNEEFNERAQSNSFMQKSKGLRLQIQELDNCNQDESEENQVYEKENETEQMNYDDSENYEEYDYDNENMEYGETEMENEIGNENENANENENENCIAVQGIYML</sequence>